<organism evidence="12 13">
    <name type="scientific">Drosophila mauritiana</name>
    <name type="common">Fruit fly</name>
    <dbReference type="NCBI Taxonomy" id="7226"/>
    <lineage>
        <taxon>Eukaryota</taxon>
        <taxon>Metazoa</taxon>
        <taxon>Ecdysozoa</taxon>
        <taxon>Arthropoda</taxon>
        <taxon>Hexapoda</taxon>
        <taxon>Insecta</taxon>
        <taxon>Pterygota</taxon>
        <taxon>Neoptera</taxon>
        <taxon>Endopterygota</taxon>
        <taxon>Diptera</taxon>
        <taxon>Brachycera</taxon>
        <taxon>Muscomorpha</taxon>
        <taxon>Ephydroidea</taxon>
        <taxon>Drosophilidae</taxon>
        <taxon>Drosophila</taxon>
        <taxon>Sophophora</taxon>
    </lineage>
</organism>
<feature type="compositionally biased region" description="Low complexity" evidence="10">
    <location>
        <begin position="630"/>
        <end position="639"/>
    </location>
</feature>
<dbReference type="PANTHER" id="PTHR13589:SF15">
    <property type="entry name" value="CREB-REGULATED TRANSCRIPTION COACTIVATOR, ISOFORM B"/>
    <property type="match status" value="1"/>
</dbReference>
<accession>A0A6P8K0F6</accession>
<feature type="compositionally biased region" description="Low complexity" evidence="10">
    <location>
        <begin position="646"/>
        <end position="667"/>
    </location>
</feature>
<feature type="compositionally biased region" description="Basic residues" evidence="10">
    <location>
        <begin position="668"/>
        <end position="679"/>
    </location>
</feature>
<feature type="region of interest" description="Disordered" evidence="10">
    <location>
        <begin position="298"/>
        <end position="390"/>
    </location>
</feature>
<evidence type="ECO:0000313" key="12">
    <source>
        <dbReference type="Proteomes" id="UP000515162"/>
    </source>
</evidence>
<keyword evidence="6" id="KW-0805">Transcription regulation</keyword>
<evidence type="ECO:0000256" key="7">
    <source>
        <dbReference type="ARBA" id="ARBA00023159"/>
    </source>
</evidence>
<dbReference type="RefSeq" id="XP_033158064.1">
    <property type="nucleotide sequence ID" value="XM_033302173.1"/>
</dbReference>
<dbReference type="CTD" id="39970"/>
<evidence type="ECO:0000256" key="3">
    <source>
        <dbReference type="ARBA" id="ARBA00007167"/>
    </source>
</evidence>
<feature type="region of interest" description="Disordered" evidence="10">
    <location>
        <begin position="35"/>
        <end position="277"/>
    </location>
</feature>
<feature type="region of interest" description="Disordered" evidence="10">
    <location>
        <begin position="1"/>
        <end position="22"/>
    </location>
</feature>
<feature type="compositionally biased region" description="Polar residues" evidence="10">
    <location>
        <begin position="172"/>
        <end position="181"/>
    </location>
</feature>
<feature type="compositionally biased region" description="Low complexity" evidence="10">
    <location>
        <begin position="182"/>
        <end position="197"/>
    </location>
</feature>
<feature type="compositionally biased region" description="Gly residues" evidence="10">
    <location>
        <begin position="517"/>
        <end position="534"/>
    </location>
</feature>
<keyword evidence="12" id="KW-1185">Reference proteome</keyword>
<feature type="compositionally biased region" description="Polar residues" evidence="10">
    <location>
        <begin position="548"/>
        <end position="559"/>
    </location>
</feature>
<feature type="compositionally biased region" description="Low complexity" evidence="10">
    <location>
        <begin position="308"/>
        <end position="327"/>
    </location>
</feature>
<evidence type="ECO:0000256" key="10">
    <source>
        <dbReference type="SAM" id="MobiDB-lite"/>
    </source>
</evidence>
<keyword evidence="9" id="KW-0539">Nucleus</keyword>
<feature type="compositionally biased region" description="Low complexity" evidence="10">
    <location>
        <begin position="243"/>
        <end position="267"/>
    </location>
</feature>
<name>A0A6P8K0F6_DROMA</name>
<evidence type="ECO:0000259" key="11">
    <source>
        <dbReference type="Pfam" id="PF12884"/>
    </source>
</evidence>
<feature type="compositionally biased region" description="Low complexity" evidence="10">
    <location>
        <begin position="680"/>
        <end position="693"/>
    </location>
</feature>
<feature type="compositionally biased region" description="Gly residues" evidence="10">
    <location>
        <begin position="63"/>
        <end position="94"/>
    </location>
</feature>
<protein>
    <submittedName>
        <fullName evidence="13">DNA N6-methyl adenine demethylase</fullName>
    </submittedName>
</protein>
<dbReference type="GeneID" id="117139687"/>
<dbReference type="GO" id="GO:0051289">
    <property type="term" value="P:protein homotetramerization"/>
    <property type="evidence" value="ECO:0007669"/>
    <property type="project" value="InterPro"/>
</dbReference>
<evidence type="ECO:0000256" key="1">
    <source>
        <dbReference type="ARBA" id="ARBA00004123"/>
    </source>
</evidence>
<dbReference type="Pfam" id="PF12884">
    <property type="entry name" value="TORC_N"/>
    <property type="match status" value="1"/>
</dbReference>
<dbReference type="GO" id="GO:0008140">
    <property type="term" value="F:cAMP response element binding protein binding"/>
    <property type="evidence" value="ECO:0007669"/>
    <property type="project" value="InterPro"/>
</dbReference>
<comment type="subcellular location">
    <subcellularLocation>
        <location evidence="2">Cytoplasm</location>
    </subcellularLocation>
    <subcellularLocation>
        <location evidence="1">Nucleus</location>
    </subcellularLocation>
</comment>
<evidence type="ECO:0000313" key="13">
    <source>
        <dbReference type="RefSeq" id="XP_033158064.1"/>
    </source>
</evidence>
<evidence type="ECO:0000256" key="8">
    <source>
        <dbReference type="ARBA" id="ARBA00023163"/>
    </source>
</evidence>
<dbReference type="Proteomes" id="UP000515162">
    <property type="component" value="Chromosome 3L"/>
</dbReference>
<feature type="compositionally biased region" description="Low complexity" evidence="10">
    <location>
        <begin position="564"/>
        <end position="597"/>
    </location>
</feature>
<comment type="similarity">
    <text evidence="3">Belongs to the TORC family.</text>
</comment>
<feature type="compositionally biased region" description="Low complexity" evidence="10">
    <location>
        <begin position="453"/>
        <end position="469"/>
    </location>
</feature>
<feature type="compositionally biased region" description="Pro residues" evidence="10">
    <location>
        <begin position="614"/>
        <end position="629"/>
    </location>
</feature>
<feature type="domain" description="Transducer of regulated CREB activity N-terminal" evidence="11">
    <location>
        <begin position="3"/>
        <end position="61"/>
    </location>
</feature>
<evidence type="ECO:0000256" key="4">
    <source>
        <dbReference type="ARBA" id="ARBA00022490"/>
    </source>
</evidence>
<evidence type="ECO:0000256" key="9">
    <source>
        <dbReference type="ARBA" id="ARBA00023242"/>
    </source>
</evidence>
<keyword evidence="7" id="KW-0010">Activator</keyword>
<keyword evidence="4" id="KW-0963">Cytoplasm</keyword>
<keyword evidence="5" id="KW-0597">Phosphoprotein</keyword>
<feature type="compositionally biased region" description="Low complexity" evidence="10">
    <location>
        <begin position="429"/>
        <end position="438"/>
    </location>
</feature>
<dbReference type="GO" id="GO:0045944">
    <property type="term" value="P:positive regulation of transcription by RNA polymerase II"/>
    <property type="evidence" value="ECO:0007669"/>
    <property type="project" value="TreeGrafter"/>
</dbReference>
<dbReference type="GO" id="GO:0005737">
    <property type="term" value="C:cytoplasm"/>
    <property type="evidence" value="ECO:0007669"/>
    <property type="project" value="UniProtKB-SubCell"/>
</dbReference>
<evidence type="ECO:0000256" key="2">
    <source>
        <dbReference type="ARBA" id="ARBA00004496"/>
    </source>
</evidence>
<feature type="region of interest" description="Disordered" evidence="10">
    <location>
        <begin position="517"/>
        <end position="732"/>
    </location>
</feature>
<feature type="compositionally biased region" description="Basic residues" evidence="10">
    <location>
        <begin position="711"/>
        <end position="720"/>
    </location>
</feature>
<dbReference type="GO" id="GO:0005634">
    <property type="term" value="C:nucleus"/>
    <property type="evidence" value="ECO:0007669"/>
    <property type="project" value="UniProtKB-SubCell"/>
</dbReference>
<dbReference type="InterPro" id="IPR024783">
    <property type="entry name" value="TORC_N"/>
</dbReference>
<reference evidence="13" key="1">
    <citation type="submission" date="2025-08" db="UniProtKB">
        <authorList>
            <consortium name="RefSeq"/>
        </authorList>
    </citation>
    <scope>IDENTIFICATION</scope>
    <source>
        <strain evidence="13">Mau12</strain>
        <tissue evidence="13">Whole Body</tissue>
    </source>
</reference>
<gene>
    <name evidence="13" type="primary">LOC117139687</name>
</gene>
<dbReference type="PANTHER" id="PTHR13589">
    <property type="entry name" value="CREB-REGULATED TRANSCRIPTION COACTIVATOR"/>
    <property type="match status" value="1"/>
</dbReference>
<keyword evidence="8" id="KW-0804">Transcription</keyword>
<feature type="compositionally biased region" description="Polar residues" evidence="10">
    <location>
        <begin position="694"/>
        <end position="704"/>
    </location>
</feature>
<proteinExistence type="inferred from homology"/>
<feature type="region of interest" description="Disordered" evidence="10">
    <location>
        <begin position="404"/>
        <end position="470"/>
    </location>
</feature>
<evidence type="ECO:0000256" key="5">
    <source>
        <dbReference type="ARBA" id="ARBA00022553"/>
    </source>
</evidence>
<dbReference type="InterPro" id="IPR024786">
    <property type="entry name" value="TORC"/>
</dbReference>
<dbReference type="AlphaFoldDB" id="A0A6P8K0F6"/>
<evidence type="ECO:0000256" key="6">
    <source>
        <dbReference type="ARBA" id="ARBA00023015"/>
    </source>
</evidence>
<feature type="compositionally biased region" description="Low complexity" evidence="10">
    <location>
        <begin position="220"/>
        <end position="237"/>
    </location>
</feature>
<feature type="compositionally biased region" description="Polar residues" evidence="10">
    <location>
        <begin position="124"/>
        <end position="138"/>
    </location>
</feature>
<feature type="compositionally biased region" description="Polar residues" evidence="10">
    <location>
        <begin position="298"/>
        <end position="307"/>
    </location>
</feature>
<sequence>MANPRKFSEKIALQKQKQAEGTAEFERIMKEVYATKRDEPPANQKILDGLVGGQEVSQSSPGAGNGTGGGGSGSGSGASGGGASPDGLGGGGGSPTAYRESRGRSVGVGPMRRPSERKQDRSPYGSSSTQQTLDNGQLNPHLLGPPTAESLWRRSSSDSALHQSALVAGFNSDVNSMGGNYQQQQHQQQQQPGQPRSHSPHHGINRTMSPQAQRRKSPILQPHQLQLQQLQQQQQHMQHQHQLHQQLQMQQLQQHQQQHQQQQQQQQNTPYNNAKFTNPVFRPLQDQVNFANTGSLPDLTALQNYGPQQQQQQSQQQQSQQQQQLQQTLSPVMSPHNHRRERDQSPSPFSPAGGGGGAGPGSPYQQQQHSPTGNTQQQQHQQPSNSPHLSFTNLATTQAAVTTFNPLPTLGPHNATDYRQPPNPPSPRSSPGLLSSVSATDLHSSAPASPIRQQQQAHQQQQAQQQQQQFDNSYNSLNTSFHNQFEIFSLGDSNSSPEQQGFANNFVALDFDDLSGGGGGGPGGGGGSNGGGLTNGYNKPEMLDFSELSGSPEASGNNNHMRRGVSNLNNNGLSNGVVGSTHNGSTNLNGAGNNNSSSGGGTAQDPLGITTSPVPSPLGCPSSPLPIPIPMSAQSSPQQQHHHHQQQQQQHHQQQHHQQQQLSLSLHHSPHHSPMHSPHHGNSPLSSSSPVSHNACSNSNVVMNHQQQQQQHHHQQHHHQGSSQSHTPTTANIPSIIFSDYSSNADYTREIFDSLDLDLGQMDVAGLQMLSDQNPIMIADPNIEDSFRRDLN</sequence>